<keyword evidence="3" id="KW-0238">DNA-binding</keyword>
<dbReference type="PRINTS" id="PR00039">
    <property type="entry name" value="HTHLYSR"/>
</dbReference>
<comment type="similarity">
    <text evidence="1">Belongs to the LysR transcriptional regulatory family.</text>
</comment>
<dbReference type="InterPro" id="IPR036390">
    <property type="entry name" value="WH_DNA-bd_sf"/>
</dbReference>
<proteinExistence type="inferred from homology"/>
<reference evidence="6 7" key="1">
    <citation type="submission" date="2018-03" db="EMBL/GenBank/DDBJ databases">
        <title>Genomic Encyclopedia of Type Strains, Phase III (KMG-III): the genomes of soil and plant-associated and newly described type strains.</title>
        <authorList>
            <person name="Whitman W."/>
        </authorList>
    </citation>
    <scope>NUCLEOTIDE SEQUENCE [LARGE SCALE GENOMIC DNA]</scope>
    <source>
        <strain evidence="6 7">CGMCC 1.9313</strain>
    </source>
</reference>
<dbReference type="GO" id="GO:0003700">
    <property type="term" value="F:DNA-binding transcription factor activity"/>
    <property type="evidence" value="ECO:0007669"/>
    <property type="project" value="InterPro"/>
</dbReference>
<dbReference type="FunFam" id="1.10.10.10:FF:000001">
    <property type="entry name" value="LysR family transcriptional regulator"/>
    <property type="match status" value="1"/>
</dbReference>
<dbReference type="CDD" id="cd08411">
    <property type="entry name" value="PBP2_OxyR"/>
    <property type="match status" value="1"/>
</dbReference>
<protein>
    <submittedName>
        <fullName evidence="6">LysR family hydrogen peroxide-inducible transcriptional activator</fullName>
    </submittedName>
</protein>
<dbReference type="InterPro" id="IPR000847">
    <property type="entry name" value="LysR_HTH_N"/>
</dbReference>
<dbReference type="InterPro" id="IPR036388">
    <property type="entry name" value="WH-like_DNA-bd_sf"/>
</dbReference>
<evidence type="ECO:0000256" key="2">
    <source>
        <dbReference type="ARBA" id="ARBA00023015"/>
    </source>
</evidence>
<dbReference type="PANTHER" id="PTHR30419:SF29">
    <property type="entry name" value="LYSR-FAMILY TRANSCRIPTIONAL REGULATOR"/>
    <property type="match status" value="1"/>
</dbReference>
<evidence type="ECO:0000256" key="3">
    <source>
        <dbReference type="ARBA" id="ARBA00023125"/>
    </source>
</evidence>
<evidence type="ECO:0000256" key="4">
    <source>
        <dbReference type="ARBA" id="ARBA00023163"/>
    </source>
</evidence>
<dbReference type="PROSITE" id="PS50931">
    <property type="entry name" value="HTH_LYSR"/>
    <property type="match status" value="1"/>
</dbReference>
<organism evidence="6 7">
    <name type="scientific">Arcticibacter pallidicorallinus</name>
    <dbReference type="NCBI Taxonomy" id="1259464"/>
    <lineage>
        <taxon>Bacteria</taxon>
        <taxon>Pseudomonadati</taxon>
        <taxon>Bacteroidota</taxon>
        <taxon>Sphingobacteriia</taxon>
        <taxon>Sphingobacteriales</taxon>
        <taxon>Sphingobacteriaceae</taxon>
        <taxon>Arcticibacter</taxon>
    </lineage>
</organism>
<dbReference type="Proteomes" id="UP000238034">
    <property type="component" value="Unassembled WGS sequence"/>
</dbReference>
<evidence type="ECO:0000313" key="6">
    <source>
        <dbReference type="EMBL" id="PRY53754.1"/>
    </source>
</evidence>
<dbReference type="Pfam" id="PF03466">
    <property type="entry name" value="LysR_substrate"/>
    <property type="match status" value="1"/>
</dbReference>
<dbReference type="GO" id="GO:0005829">
    <property type="term" value="C:cytosol"/>
    <property type="evidence" value="ECO:0007669"/>
    <property type="project" value="TreeGrafter"/>
</dbReference>
<sequence>MRKIDICYYHIDFAYMTLVQLEYIVAVDTYRNFVVAAEKCFVTQPTLSMQIQKLEDTLGVILFDRSKQPVVPTEIGISVIDQARVLLAEADNLNEIINSYKKELSGVIKVGVIPTVAPYLLPKIITKFTEKYPKVQLLIWEYTTEQIVQKLKVGLLDCGILSTPLDDKTLNELPLFYEAFAVYASKGNGVLNKRSITAEDIDPNDLWLLNEGHCMRNQVLNLCSKKAEGSKLKPFEYNTGSVETLKRMVDINTGVTVLPELSILDLNKEEMKRVRRFKDPVPAREISIVTHRNFLKRGIISALEREIIESLPEEMISNSKKEILEGFM</sequence>
<evidence type="ECO:0000259" key="5">
    <source>
        <dbReference type="PROSITE" id="PS50931"/>
    </source>
</evidence>
<dbReference type="Gene3D" id="1.10.10.10">
    <property type="entry name" value="Winged helix-like DNA-binding domain superfamily/Winged helix DNA-binding domain"/>
    <property type="match status" value="1"/>
</dbReference>
<gene>
    <name evidence="6" type="ORF">B0I27_103224</name>
</gene>
<comment type="caution">
    <text evidence="6">The sequence shown here is derived from an EMBL/GenBank/DDBJ whole genome shotgun (WGS) entry which is preliminary data.</text>
</comment>
<evidence type="ECO:0000256" key="1">
    <source>
        <dbReference type="ARBA" id="ARBA00009437"/>
    </source>
</evidence>
<evidence type="ECO:0000313" key="7">
    <source>
        <dbReference type="Proteomes" id="UP000238034"/>
    </source>
</evidence>
<dbReference type="GO" id="GO:0003677">
    <property type="term" value="F:DNA binding"/>
    <property type="evidence" value="ECO:0007669"/>
    <property type="project" value="UniProtKB-KW"/>
</dbReference>
<keyword evidence="4" id="KW-0804">Transcription</keyword>
<dbReference type="PANTHER" id="PTHR30419">
    <property type="entry name" value="HTH-TYPE TRANSCRIPTIONAL REGULATOR YBHD"/>
    <property type="match status" value="1"/>
</dbReference>
<keyword evidence="2" id="KW-0805">Transcription regulation</keyword>
<name>A0A2T0U767_9SPHI</name>
<dbReference type="SUPFAM" id="SSF53850">
    <property type="entry name" value="Periplasmic binding protein-like II"/>
    <property type="match status" value="1"/>
</dbReference>
<dbReference type="InterPro" id="IPR050950">
    <property type="entry name" value="HTH-type_LysR_regulators"/>
</dbReference>
<dbReference type="SUPFAM" id="SSF46785">
    <property type="entry name" value="Winged helix' DNA-binding domain"/>
    <property type="match status" value="1"/>
</dbReference>
<keyword evidence="7" id="KW-1185">Reference proteome</keyword>
<dbReference type="Gene3D" id="3.40.190.10">
    <property type="entry name" value="Periplasmic binding protein-like II"/>
    <property type="match status" value="2"/>
</dbReference>
<dbReference type="InterPro" id="IPR005119">
    <property type="entry name" value="LysR_subst-bd"/>
</dbReference>
<feature type="domain" description="HTH lysR-type" evidence="5">
    <location>
        <begin position="16"/>
        <end position="73"/>
    </location>
</feature>
<dbReference type="Pfam" id="PF00126">
    <property type="entry name" value="HTH_1"/>
    <property type="match status" value="1"/>
</dbReference>
<dbReference type="EMBL" id="PVTH01000003">
    <property type="protein sequence ID" value="PRY53754.1"/>
    <property type="molecule type" value="Genomic_DNA"/>
</dbReference>
<dbReference type="AlphaFoldDB" id="A0A2T0U767"/>
<accession>A0A2T0U767</accession>